<dbReference type="NCBIfam" id="NF004630">
    <property type="entry name" value="PRK05974.1"/>
    <property type="match status" value="1"/>
</dbReference>
<evidence type="ECO:0000313" key="2">
    <source>
        <dbReference type="EMBL" id="MQR25924.1"/>
    </source>
</evidence>
<dbReference type="STRING" id="1245.ARA02_03475"/>
<accession>A0A222YDA4</accession>
<comment type="function">
    <text evidence="1">Part of the phosphoribosylformylglycinamidine synthase complex involved in the purines biosynthetic pathway. Catalyzes the ATP-dependent conversion of formylglycinamide ribonucleotide (FGAR) and glutamine to yield formylglycinamidine ribonucleotide (FGAM) and glutamate. The FGAM synthase complex is composed of three subunits. PurQ produces an ammonia molecule by converting glutamine to glutamate. PurL transfers the ammonia molecule to FGAR to form FGAM in an ATP-dependent manner. PurS interacts with PurQ and PurL and is thought to assist in the transfer of the ammonia molecule from PurQ to PurL.</text>
</comment>
<comment type="subcellular location">
    <subcellularLocation>
        <location evidence="1">Cytoplasm</location>
    </subcellularLocation>
</comment>
<dbReference type="InterPro" id="IPR036604">
    <property type="entry name" value="PurS-like_sf"/>
</dbReference>
<dbReference type="GO" id="GO:0004642">
    <property type="term" value="F:phosphoribosylformylglycinamidine synthase activity"/>
    <property type="evidence" value="ECO:0007669"/>
    <property type="project" value="UniProtKB-UniRule"/>
</dbReference>
<dbReference type="Proteomes" id="UP000469952">
    <property type="component" value="Unassembled WGS sequence"/>
</dbReference>
<dbReference type="UniPathway" id="UPA00074">
    <property type="reaction ID" value="UER00128"/>
</dbReference>
<dbReference type="EMBL" id="WIPA01000001">
    <property type="protein sequence ID" value="MQR25924.1"/>
    <property type="molecule type" value="Genomic_DNA"/>
</dbReference>
<comment type="similarity">
    <text evidence="1">Belongs to the PurS family.</text>
</comment>
<keyword evidence="1" id="KW-0963">Cytoplasm</keyword>
<evidence type="ECO:0000313" key="3">
    <source>
        <dbReference type="Proteomes" id="UP000469952"/>
    </source>
</evidence>
<proteinExistence type="inferred from homology"/>
<protein>
    <recommendedName>
        <fullName evidence="1">Phosphoribosylformylglycinamidine synthase subunit PurS</fullName>
        <shortName evidence="1">FGAM synthase</shortName>
        <ecNumber evidence="1">6.3.5.3</ecNumber>
    </recommendedName>
    <alternativeName>
        <fullName evidence="1">Formylglycinamide ribonucleotide amidotransferase subunit III</fullName>
        <shortName evidence="1">FGAR amidotransferase III</shortName>
        <shortName evidence="1">FGAR-AT III</shortName>
    </alternativeName>
    <alternativeName>
        <fullName evidence="1">Phosphoribosylformylglycinamidine synthase subunit III</fullName>
    </alternativeName>
</protein>
<keyword evidence="1" id="KW-0067">ATP-binding</keyword>
<evidence type="ECO:0000256" key="1">
    <source>
        <dbReference type="HAMAP-Rule" id="MF_01926"/>
    </source>
</evidence>
<comment type="subunit">
    <text evidence="1">Part of the FGAM synthase complex composed of 1 PurL, 1 PurQ and 2 PurS subunits.</text>
</comment>
<name>A0A222YDA4_LEUME</name>
<comment type="pathway">
    <text evidence="1">Purine metabolism; IMP biosynthesis via de novo pathway; 5-amino-1-(5-phospho-D-ribosyl)imidazole from N(2)-formyl-N(1)-(5-phospho-D-ribosyl)glycinamide: step 1/2.</text>
</comment>
<dbReference type="PANTHER" id="PTHR34696">
    <property type="entry name" value="PHOSPHORIBOSYLFORMYLGLYCINAMIDINE SYNTHASE SUBUNIT PURS"/>
    <property type="match status" value="1"/>
</dbReference>
<keyword evidence="1 2" id="KW-0436">Ligase</keyword>
<dbReference type="Gene3D" id="3.30.1280.10">
    <property type="entry name" value="Phosphoribosylformylglycinamidine synthase subunit PurS"/>
    <property type="match status" value="1"/>
</dbReference>
<gene>
    <name evidence="1 2" type="primary">purS</name>
    <name evidence="2" type="ORF">GFV13_01235</name>
</gene>
<dbReference type="HAMAP" id="MF_01926">
    <property type="entry name" value="PurS"/>
    <property type="match status" value="1"/>
</dbReference>
<keyword evidence="1" id="KW-0658">Purine biosynthesis</keyword>
<dbReference type="GeneID" id="99673841"/>
<reference evidence="2 3" key="1">
    <citation type="submission" date="2019-10" db="EMBL/GenBank/DDBJ databases">
        <title>WGS of Leuconostoc mesenteroides.</title>
        <authorList>
            <person name="Melo Bolivar J."/>
            <person name="Marino-Ramirez L."/>
            <person name="Villamil Diaz L.M."/>
        </authorList>
    </citation>
    <scope>NUCLEOTIDE SEQUENCE [LARGE SCALE GENOMIC DNA]</scope>
    <source>
        <strain evidence="2 3">M11</strain>
    </source>
</reference>
<dbReference type="GO" id="GO:0006189">
    <property type="term" value="P:'de novo' IMP biosynthetic process"/>
    <property type="evidence" value="ECO:0007669"/>
    <property type="project" value="UniProtKB-UniRule"/>
</dbReference>
<dbReference type="EC" id="6.3.5.3" evidence="1"/>
<dbReference type="NCBIfam" id="TIGR00302">
    <property type="entry name" value="phosphoribosylformylglycinamidine synthase subunit PurS"/>
    <property type="match status" value="1"/>
</dbReference>
<dbReference type="GO" id="GO:0005524">
    <property type="term" value="F:ATP binding"/>
    <property type="evidence" value="ECO:0007669"/>
    <property type="project" value="UniProtKB-UniRule"/>
</dbReference>
<dbReference type="Pfam" id="PF02700">
    <property type="entry name" value="PurS"/>
    <property type="match status" value="1"/>
</dbReference>
<dbReference type="OrthoDB" id="9799101at2"/>
<comment type="catalytic activity">
    <reaction evidence="1">
        <text>N(2)-formyl-N(1)-(5-phospho-beta-D-ribosyl)glycinamide + L-glutamine + ATP + H2O = 2-formamido-N(1)-(5-O-phospho-beta-D-ribosyl)acetamidine + L-glutamate + ADP + phosphate + H(+)</text>
        <dbReference type="Rhea" id="RHEA:17129"/>
        <dbReference type="ChEBI" id="CHEBI:15377"/>
        <dbReference type="ChEBI" id="CHEBI:15378"/>
        <dbReference type="ChEBI" id="CHEBI:29985"/>
        <dbReference type="ChEBI" id="CHEBI:30616"/>
        <dbReference type="ChEBI" id="CHEBI:43474"/>
        <dbReference type="ChEBI" id="CHEBI:58359"/>
        <dbReference type="ChEBI" id="CHEBI:147286"/>
        <dbReference type="ChEBI" id="CHEBI:147287"/>
        <dbReference type="ChEBI" id="CHEBI:456216"/>
        <dbReference type="EC" id="6.3.5.3"/>
    </reaction>
</comment>
<dbReference type="RefSeq" id="WP_004164272.1">
    <property type="nucleotide sequence ID" value="NZ_AP017936.1"/>
</dbReference>
<comment type="caution">
    <text evidence="2">The sequence shown here is derived from an EMBL/GenBank/DDBJ whole genome shotgun (WGS) entry which is preliminary data.</text>
</comment>
<dbReference type="PANTHER" id="PTHR34696:SF1">
    <property type="entry name" value="PHOSPHORIBOSYLFORMYLGLYCINAMIDINE SYNTHASE SUBUNIT PURS"/>
    <property type="match status" value="1"/>
</dbReference>
<dbReference type="InterPro" id="IPR003850">
    <property type="entry name" value="PurS"/>
</dbReference>
<dbReference type="OMA" id="NPVMENY"/>
<dbReference type="AlphaFoldDB" id="A0A222YDA4"/>
<sequence>MYLAKIYVTYKPSILDPQGEVIKAALNRMDYSGIEQVSQGKYFEIKLKATDVDAATSEVESFTDALLINQNTETYRFDLSLVDEDEVLS</sequence>
<organism evidence="2 3">
    <name type="scientific">Leuconostoc mesenteroides</name>
    <dbReference type="NCBI Taxonomy" id="1245"/>
    <lineage>
        <taxon>Bacteria</taxon>
        <taxon>Bacillati</taxon>
        <taxon>Bacillota</taxon>
        <taxon>Bacilli</taxon>
        <taxon>Lactobacillales</taxon>
        <taxon>Lactobacillaceae</taxon>
        <taxon>Leuconostoc</taxon>
    </lineage>
</organism>
<dbReference type="GO" id="GO:0005737">
    <property type="term" value="C:cytoplasm"/>
    <property type="evidence" value="ECO:0007669"/>
    <property type="project" value="UniProtKB-SubCell"/>
</dbReference>
<dbReference type="SUPFAM" id="SSF82697">
    <property type="entry name" value="PurS-like"/>
    <property type="match status" value="1"/>
</dbReference>
<keyword evidence="1" id="KW-0547">Nucleotide-binding</keyword>